<feature type="compositionally biased region" description="Polar residues" evidence="1">
    <location>
        <begin position="123"/>
        <end position="136"/>
    </location>
</feature>
<evidence type="ECO:0000256" key="1">
    <source>
        <dbReference type="SAM" id="MobiDB-lite"/>
    </source>
</evidence>
<proteinExistence type="predicted"/>
<accession>A0AAD9R3B7</accession>
<gene>
    <name evidence="2" type="ORF">P5673_002567</name>
</gene>
<feature type="compositionally biased region" description="Basic and acidic residues" evidence="1">
    <location>
        <begin position="137"/>
        <end position="147"/>
    </location>
</feature>
<feature type="compositionally biased region" description="Basic and acidic residues" evidence="1">
    <location>
        <begin position="91"/>
        <end position="108"/>
    </location>
</feature>
<sequence length="347" mass="40090">MAAFVTANRWATGVETHQTSYGRILCTGIGCVGCFPDLFSSEAKELGVCDVELREGILGLRSFLDEKRNFSKKDSKKAKTRKKAQRRTIFTKRDDVERDTTKHGDKDATMGMDSVEEKRQQSKEFSNSTAASQTKQFDSDIQIRHTEPLPVENINEEEKLVPDEESKFINKEDKNQDHQRHSMSNDNRVFVVDDECVNERHRNSQIMCDQQLAGSRFEKVHDEIYVVNRKDMALSSLNNYSSAICDDIFLEESELSFGEDAVCFFFALEYFNSQRILPHFRVMEIVEALSEVVDLKDIKCVQRISHRWHIVLKSRKYIPILRNSGLKLRGRAYKLVDDFAGYFEVVQ</sequence>
<feature type="region of interest" description="Disordered" evidence="1">
    <location>
        <begin position="74"/>
        <end position="163"/>
    </location>
</feature>
<reference evidence="2" key="1">
    <citation type="journal article" date="2023" name="G3 (Bethesda)">
        <title>Whole genome assembly and annotation of the endangered Caribbean coral Acropora cervicornis.</title>
        <authorList>
            <person name="Selwyn J.D."/>
            <person name="Vollmer S.V."/>
        </authorList>
    </citation>
    <scope>NUCLEOTIDE SEQUENCE</scope>
    <source>
        <strain evidence="2">K2</strain>
    </source>
</reference>
<reference evidence="2" key="2">
    <citation type="journal article" date="2023" name="Science">
        <title>Genomic signatures of disease resistance in endangered staghorn corals.</title>
        <authorList>
            <person name="Vollmer S.V."/>
            <person name="Selwyn J.D."/>
            <person name="Despard B.A."/>
            <person name="Roesel C.L."/>
        </authorList>
    </citation>
    <scope>NUCLEOTIDE SEQUENCE</scope>
    <source>
        <strain evidence="2">K2</strain>
    </source>
</reference>
<comment type="caution">
    <text evidence="2">The sequence shown here is derived from an EMBL/GenBank/DDBJ whole genome shotgun (WGS) entry which is preliminary data.</text>
</comment>
<dbReference type="AlphaFoldDB" id="A0AAD9R3B7"/>
<dbReference type="EMBL" id="JARQWQ010000004">
    <property type="protein sequence ID" value="KAK2572338.1"/>
    <property type="molecule type" value="Genomic_DNA"/>
</dbReference>
<feature type="compositionally biased region" description="Basic residues" evidence="1">
    <location>
        <begin position="74"/>
        <end position="90"/>
    </location>
</feature>
<keyword evidence="3" id="KW-1185">Reference proteome</keyword>
<organism evidence="2 3">
    <name type="scientific">Acropora cervicornis</name>
    <name type="common">Staghorn coral</name>
    <dbReference type="NCBI Taxonomy" id="6130"/>
    <lineage>
        <taxon>Eukaryota</taxon>
        <taxon>Metazoa</taxon>
        <taxon>Cnidaria</taxon>
        <taxon>Anthozoa</taxon>
        <taxon>Hexacorallia</taxon>
        <taxon>Scleractinia</taxon>
        <taxon>Astrocoeniina</taxon>
        <taxon>Acroporidae</taxon>
        <taxon>Acropora</taxon>
    </lineage>
</organism>
<dbReference type="Proteomes" id="UP001249851">
    <property type="component" value="Unassembled WGS sequence"/>
</dbReference>
<evidence type="ECO:0000313" key="3">
    <source>
        <dbReference type="Proteomes" id="UP001249851"/>
    </source>
</evidence>
<evidence type="ECO:0000313" key="2">
    <source>
        <dbReference type="EMBL" id="KAK2572338.1"/>
    </source>
</evidence>
<protein>
    <submittedName>
        <fullName evidence="2">Uncharacterized protein</fullName>
    </submittedName>
</protein>
<name>A0AAD9R3B7_ACRCE</name>